<comment type="caution">
    <text evidence="2">The sequence shown here is derived from an EMBL/GenBank/DDBJ whole genome shotgun (WGS) entry which is preliminary data.</text>
</comment>
<feature type="region of interest" description="Disordered" evidence="1">
    <location>
        <begin position="39"/>
        <end position="63"/>
    </location>
</feature>
<evidence type="ECO:0000256" key="1">
    <source>
        <dbReference type="SAM" id="MobiDB-lite"/>
    </source>
</evidence>
<protein>
    <submittedName>
        <fullName evidence="2">Uncharacterized protein</fullName>
    </submittedName>
</protein>
<accession>A0A2S5CQB5</accession>
<dbReference type="EMBL" id="PGFZ01000002">
    <property type="protein sequence ID" value="POZ52978.1"/>
    <property type="molecule type" value="Genomic_DNA"/>
</dbReference>
<dbReference type="RefSeq" id="WP_146054532.1">
    <property type="nucleotide sequence ID" value="NZ_PGFZ01000002.1"/>
</dbReference>
<evidence type="ECO:0000313" key="3">
    <source>
        <dbReference type="Proteomes" id="UP000237423"/>
    </source>
</evidence>
<dbReference type="AlphaFoldDB" id="A0A2S5CQB5"/>
<gene>
    <name evidence="2" type="ORF">AADEFJLK_01594</name>
</gene>
<evidence type="ECO:0000313" key="2">
    <source>
        <dbReference type="EMBL" id="POZ52978.1"/>
    </source>
</evidence>
<dbReference type="Proteomes" id="UP000237423">
    <property type="component" value="Unassembled WGS sequence"/>
</dbReference>
<sequence>MNVENPNRQPGKTIPLYKPSHFDLLIMELDRLSALRKSGLQPSARHGGTSNISPALIKKIQEI</sequence>
<reference evidence="2 3" key="1">
    <citation type="submission" date="2017-11" db="EMBL/GenBank/DDBJ databases">
        <title>Draft Genome Sequence of Methylobacter psychrotolerans Sph1T, an Obligate Methanotroph from Low-Temperature Environments.</title>
        <authorList>
            <person name="Oshkin I.Y."/>
            <person name="Miroshnikov K."/>
            <person name="Belova S.E."/>
            <person name="Korzhenkov A."/>
            <person name="Toshchakov S.V."/>
            <person name="Dedysh S.N."/>
        </authorList>
    </citation>
    <scope>NUCLEOTIDE SEQUENCE [LARGE SCALE GENOMIC DNA]</scope>
    <source>
        <strain evidence="2 3">Sph1</strain>
    </source>
</reference>
<organism evidence="2 3">
    <name type="scientific">Methylovulum psychrotolerans</name>
    <dbReference type="NCBI Taxonomy" id="1704499"/>
    <lineage>
        <taxon>Bacteria</taxon>
        <taxon>Pseudomonadati</taxon>
        <taxon>Pseudomonadota</taxon>
        <taxon>Gammaproteobacteria</taxon>
        <taxon>Methylococcales</taxon>
        <taxon>Methylococcaceae</taxon>
        <taxon>Methylovulum</taxon>
    </lineage>
</organism>
<proteinExistence type="predicted"/>
<name>A0A2S5CQB5_9GAMM</name>